<gene>
    <name evidence="2" type="ORF">LY89DRAFT_787404</name>
</gene>
<organism evidence="2 3">
    <name type="scientific">Mollisia scopiformis</name>
    <name type="common">Conifer needle endophyte fungus</name>
    <name type="synonym">Phialocephala scopiformis</name>
    <dbReference type="NCBI Taxonomy" id="149040"/>
    <lineage>
        <taxon>Eukaryota</taxon>
        <taxon>Fungi</taxon>
        <taxon>Dikarya</taxon>
        <taxon>Ascomycota</taxon>
        <taxon>Pezizomycotina</taxon>
        <taxon>Leotiomycetes</taxon>
        <taxon>Helotiales</taxon>
        <taxon>Mollisiaceae</taxon>
        <taxon>Mollisia</taxon>
    </lineage>
</organism>
<sequence>MLALFNGAQVFLSSSALLTLSSFVSAAQTSFQINGHKYSVDNIITRDISIIGGGSSGTYSAIQLRDAGKSVAVIEQTGRLGGHTQTYIDPTTGTPIDYGVDFFHHLEVVTNYFARLNVSLTTSSTGASGIIQDYADFATSTLVAAPTGNLTAALGIWAEQIAKYPYLDYGFDLPDPVPEDFLLTFVEFAQKYNLSALLPFAWTFTQGVGDFRKTPMLYFLKGIGPEDLSDLQNGFLTTALHDNSLLYLSAQNVLGSDVFYNSTILDVERSNRNGVSIIVKQGSKLTLIKSTQLVVAIQPTLSNLAPFDLADSESDIFGKFKYTQYVTSILNNTGIPSNVSINGIDPSLEFSIPAPPALYGTVTTGLPGLQHAYYIATDPSTTDSEIEAAILSQVKNIQFPGKRSSNPDIVVSSNHQPFTLQVGADDIKDGFYKKLYALQGKRRTWWVGATWHTHDSSLIWRFVEGLLPNVTAAL</sequence>
<evidence type="ECO:0000313" key="2">
    <source>
        <dbReference type="EMBL" id="KUJ10350.1"/>
    </source>
</evidence>
<dbReference type="Gene3D" id="3.50.50.60">
    <property type="entry name" value="FAD/NAD(P)-binding domain"/>
    <property type="match status" value="1"/>
</dbReference>
<dbReference type="RefSeq" id="XP_018064705.1">
    <property type="nucleotide sequence ID" value="XM_018223070.1"/>
</dbReference>
<protein>
    <submittedName>
        <fullName evidence="2">FAD/NAD(P)-binding domain-containing protein</fullName>
    </submittedName>
</protein>
<dbReference type="AlphaFoldDB" id="A0A132BD45"/>
<name>A0A132BD45_MOLSC</name>
<dbReference type="InParanoid" id="A0A132BD45"/>
<dbReference type="Pfam" id="PF13450">
    <property type="entry name" value="NAD_binding_8"/>
    <property type="match status" value="1"/>
</dbReference>
<evidence type="ECO:0000313" key="3">
    <source>
        <dbReference type="Proteomes" id="UP000070700"/>
    </source>
</evidence>
<proteinExistence type="predicted"/>
<reference evidence="2 3" key="1">
    <citation type="submission" date="2015-10" db="EMBL/GenBank/DDBJ databases">
        <title>Full genome of DAOMC 229536 Phialocephala scopiformis, a fungal endophyte of spruce producing the potent anti-insectan compound rugulosin.</title>
        <authorList>
            <consortium name="DOE Joint Genome Institute"/>
            <person name="Walker A.K."/>
            <person name="Frasz S.L."/>
            <person name="Seifert K.A."/>
            <person name="Miller J.D."/>
            <person name="Mondo S.J."/>
            <person name="Labutti K."/>
            <person name="Lipzen A."/>
            <person name="Dockter R."/>
            <person name="Kennedy M."/>
            <person name="Grigoriev I.V."/>
            <person name="Spatafora J.W."/>
        </authorList>
    </citation>
    <scope>NUCLEOTIDE SEQUENCE [LARGE SCALE GENOMIC DNA]</scope>
    <source>
        <strain evidence="2 3">CBS 120377</strain>
    </source>
</reference>
<accession>A0A132BD45</accession>
<evidence type="ECO:0000256" key="1">
    <source>
        <dbReference type="SAM" id="SignalP"/>
    </source>
</evidence>
<feature type="signal peptide" evidence="1">
    <location>
        <begin position="1"/>
        <end position="26"/>
    </location>
</feature>
<dbReference type="InterPro" id="IPR036188">
    <property type="entry name" value="FAD/NAD-bd_sf"/>
</dbReference>
<dbReference type="Gene3D" id="1.10.405.20">
    <property type="match status" value="1"/>
</dbReference>
<dbReference type="Gene3D" id="3.30.70.1990">
    <property type="match status" value="1"/>
</dbReference>
<keyword evidence="3" id="KW-1185">Reference proteome</keyword>
<dbReference type="SUPFAM" id="SSF51905">
    <property type="entry name" value="FAD/NAD(P)-binding domain"/>
    <property type="match status" value="1"/>
</dbReference>
<dbReference type="EMBL" id="KQ947429">
    <property type="protein sequence ID" value="KUJ10350.1"/>
    <property type="molecule type" value="Genomic_DNA"/>
</dbReference>
<dbReference type="Proteomes" id="UP000070700">
    <property type="component" value="Unassembled WGS sequence"/>
</dbReference>
<keyword evidence="1" id="KW-0732">Signal</keyword>
<feature type="chain" id="PRO_5007288141" evidence="1">
    <location>
        <begin position="27"/>
        <end position="474"/>
    </location>
</feature>
<dbReference type="GeneID" id="28832796"/>
<dbReference type="KEGG" id="psco:LY89DRAFT_787404"/>
<dbReference type="OrthoDB" id="68575at2759"/>